<evidence type="ECO:0000259" key="8">
    <source>
        <dbReference type="PROSITE" id="PS51469"/>
    </source>
</evidence>
<keyword evidence="3 7" id="KW-1133">Transmembrane helix</keyword>
<dbReference type="EnsemblPlants" id="Kaladp0042s0139.1.v1.1">
    <property type="protein sequence ID" value="Kaladp0042s0139.1.v1.1"/>
    <property type="gene ID" value="Kaladp0042s0139.v1.1"/>
</dbReference>
<dbReference type="PROSITE" id="PS51469">
    <property type="entry name" value="SUN"/>
    <property type="match status" value="1"/>
</dbReference>
<dbReference type="AlphaFoldDB" id="A0A7N0ZVS1"/>
<evidence type="ECO:0000256" key="5">
    <source>
        <dbReference type="SAM" id="Coils"/>
    </source>
</evidence>
<keyword evidence="10" id="KW-1185">Reference proteome</keyword>
<evidence type="ECO:0000256" key="7">
    <source>
        <dbReference type="SAM" id="Phobius"/>
    </source>
</evidence>
<dbReference type="OMA" id="VNAKPWV"/>
<dbReference type="GO" id="GO:0043495">
    <property type="term" value="F:protein-membrane adaptor activity"/>
    <property type="evidence" value="ECO:0007669"/>
    <property type="project" value="TreeGrafter"/>
</dbReference>
<dbReference type="Gramene" id="Kaladp0042s0139.1.v1.1">
    <property type="protein sequence ID" value="Kaladp0042s0139.1.v1.1"/>
    <property type="gene ID" value="Kaladp0042s0139.v1.1"/>
</dbReference>
<dbReference type="Pfam" id="PF07738">
    <property type="entry name" value="Sad1_UNC"/>
    <property type="match status" value="1"/>
</dbReference>
<dbReference type="PANTHER" id="PTHR12911">
    <property type="entry name" value="SAD1/UNC-84-LIKE PROTEIN-RELATED"/>
    <property type="match status" value="1"/>
</dbReference>
<dbReference type="PANTHER" id="PTHR12911:SF8">
    <property type="entry name" value="KLAROID PROTEIN-RELATED"/>
    <property type="match status" value="1"/>
</dbReference>
<protein>
    <recommendedName>
        <fullName evidence="8">SUN domain-containing protein</fullName>
    </recommendedName>
</protein>
<dbReference type="Gene3D" id="2.60.120.260">
    <property type="entry name" value="Galactose-binding domain-like"/>
    <property type="match status" value="1"/>
</dbReference>
<evidence type="ECO:0000313" key="10">
    <source>
        <dbReference type="Proteomes" id="UP000594263"/>
    </source>
</evidence>
<evidence type="ECO:0000256" key="3">
    <source>
        <dbReference type="ARBA" id="ARBA00022989"/>
    </source>
</evidence>
<evidence type="ECO:0000256" key="2">
    <source>
        <dbReference type="ARBA" id="ARBA00022692"/>
    </source>
</evidence>
<keyword evidence="5" id="KW-0175">Coiled coil</keyword>
<feature type="coiled-coil region" evidence="5">
    <location>
        <begin position="200"/>
        <end position="234"/>
    </location>
</feature>
<dbReference type="InterPro" id="IPR012919">
    <property type="entry name" value="SUN_dom"/>
</dbReference>
<evidence type="ECO:0000256" key="4">
    <source>
        <dbReference type="ARBA" id="ARBA00023136"/>
    </source>
</evidence>
<dbReference type="GO" id="GO:0005635">
    <property type="term" value="C:nuclear envelope"/>
    <property type="evidence" value="ECO:0007669"/>
    <property type="project" value="TreeGrafter"/>
</dbReference>
<accession>A0A7N0ZVS1</accession>
<organism evidence="9 10">
    <name type="scientific">Kalanchoe fedtschenkoi</name>
    <name type="common">Lavender scallops</name>
    <name type="synonym">South American air plant</name>
    <dbReference type="NCBI Taxonomy" id="63787"/>
    <lineage>
        <taxon>Eukaryota</taxon>
        <taxon>Viridiplantae</taxon>
        <taxon>Streptophyta</taxon>
        <taxon>Embryophyta</taxon>
        <taxon>Tracheophyta</taxon>
        <taxon>Spermatophyta</taxon>
        <taxon>Magnoliopsida</taxon>
        <taxon>eudicotyledons</taxon>
        <taxon>Gunneridae</taxon>
        <taxon>Pentapetalae</taxon>
        <taxon>Saxifragales</taxon>
        <taxon>Crassulaceae</taxon>
        <taxon>Kalanchoe</taxon>
    </lineage>
</organism>
<feature type="region of interest" description="Disordered" evidence="6">
    <location>
        <begin position="1"/>
        <end position="60"/>
    </location>
</feature>
<keyword evidence="2 7" id="KW-0812">Transmembrane</keyword>
<name>A0A7N0ZVS1_KALFE</name>
<evidence type="ECO:0000313" key="9">
    <source>
        <dbReference type="EnsemblPlants" id="Kaladp0042s0139.1.v1.1"/>
    </source>
</evidence>
<feature type="compositionally biased region" description="Polar residues" evidence="6">
    <location>
        <begin position="39"/>
        <end position="49"/>
    </location>
</feature>
<comment type="subcellular location">
    <subcellularLocation>
        <location evidence="1">Membrane</location>
    </subcellularLocation>
</comment>
<feature type="transmembrane region" description="Helical" evidence="7">
    <location>
        <begin position="110"/>
        <end position="136"/>
    </location>
</feature>
<keyword evidence="4 7" id="KW-0472">Membrane</keyword>
<dbReference type="InterPro" id="IPR045119">
    <property type="entry name" value="SUN1-5"/>
</dbReference>
<reference evidence="9" key="1">
    <citation type="submission" date="2021-01" db="UniProtKB">
        <authorList>
            <consortium name="EnsemblPlants"/>
        </authorList>
    </citation>
    <scope>IDENTIFICATION</scope>
</reference>
<dbReference type="GO" id="GO:0016020">
    <property type="term" value="C:membrane"/>
    <property type="evidence" value="ECO:0007669"/>
    <property type="project" value="UniProtKB-SubCell"/>
</dbReference>
<dbReference type="Proteomes" id="UP000594263">
    <property type="component" value="Unplaced"/>
</dbReference>
<feature type="domain" description="SUN" evidence="8">
    <location>
        <begin position="284"/>
        <end position="457"/>
    </location>
</feature>
<sequence>MSASTVSIRANPPSRRRPALSTERKTAAATTIELLGSDPKTNNTGNHTLENGDVAAGDGNRVSSISGRDLRASLVLERSRDPIQAKEVLPNGALSPRKTKRVVGKPVKPLWRTVLSVFVKNFVLLVVLLGFVQLIYRLAVKSGSGGVGVEVGTGAVMELEGRLAEMEETWKKTAKMMQVQVEVVDAKLGNEISGLRQELSQKFEDKSVVLENELRELDARVDKLESALGQLSLDEFLTKEEFNKFYENLKNVGSGNKELSLDEVRAYAREVVEREIEKHAADGLGRVDYALASAGAKVVKHSEPFAVRKGSWMARNLVHVDAVKMLSPSFGEPGQCFALRGSSGFVQIQLRTAIIPEAVTLEHVSKSVAYDRSSAPKDCRVSGWLEESKVDGQDIVEKRILLSEFSYDLEKSNAQTYPVSESAGGGIVNMVRLDFTSNHGSPSHTCIYRLRVHGQEPASVSMLGLQS</sequence>
<evidence type="ECO:0000256" key="6">
    <source>
        <dbReference type="SAM" id="MobiDB-lite"/>
    </source>
</evidence>
<proteinExistence type="predicted"/>
<evidence type="ECO:0000256" key="1">
    <source>
        <dbReference type="ARBA" id="ARBA00004370"/>
    </source>
</evidence>